<dbReference type="KEGG" id="mah:MEALZ_2051"/>
<dbReference type="EC" id="3.4.19.13" evidence="11"/>
<dbReference type="InterPro" id="IPR043137">
    <property type="entry name" value="GGT_ssub_C"/>
</dbReference>
<evidence type="ECO:0000256" key="1">
    <source>
        <dbReference type="ARBA" id="ARBA00001049"/>
    </source>
</evidence>
<dbReference type="MEROPS" id="T03.013"/>
<evidence type="ECO:0000256" key="6">
    <source>
        <dbReference type="ARBA" id="ARBA00023145"/>
    </source>
</evidence>
<dbReference type="PRINTS" id="PR01210">
    <property type="entry name" value="GGTRANSPTASE"/>
</dbReference>
<comment type="pathway">
    <text evidence="11">Sulfur metabolism; glutathione metabolism.</text>
</comment>
<dbReference type="Pfam" id="PF01019">
    <property type="entry name" value="G_glu_transpept"/>
    <property type="match status" value="1"/>
</dbReference>
<feature type="active site" description="Nucleophile" evidence="9">
    <location>
        <position position="339"/>
    </location>
</feature>
<dbReference type="PATRIC" id="fig|271065.3.peg.2108"/>
<comment type="catalytic activity">
    <reaction evidence="1 11">
        <text>an S-substituted glutathione + H2O = an S-substituted L-cysteinylglycine + L-glutamate</text>
        <dbReference type="Rhea" id="RHEA:59468"/>
        <dbReference type="ChEBI" id="CHEBI:15377"/>
        <dbReference type="ChEBI" id="CHEBI:29985"/>
        <dbReference type="ChEBI" id="CHEBI:90779"/>
        <dbReference type="ChEBI" id="CHEBI:143103"/>
        <dbReference type="EC" id="3.4.19.13"/>
    </reaction>
</comment>
<keyword evidence="11" id="KW-0317">Glutathione biosynthesis</keyword>
<evidence type="ECO:0000256" key="11">
    <source>
        <dbReference type="RuleBase" id="RU368036"/>
    </source>
</evidence>
<dbReference type="GO" id="GO:0006750">
    <property type="term" value="P:glutathione biosynthetic process"/>
    <property type="evidence" value="ECO:0007669"/>
    <property type="project" value="UniProtKB-KW"/>
</dbReference>
<dbReference type="AlphaFoldDB" id="G4T3L2"/>
<keyword evidence="4 11" id="KW-0808">Transferase</keyword>
<proteinExistence type="inferred from homology"/>
<dbReference type="Proteomes" id="UP000008315">
    <property type="component" value="Chromosome"/>
</dbReference>
<comment type="subunit">
    <text evidence="11">This enzyme consists of two polypeptide chains, which are synthesized in precursor form from a single polypeptide.</text>
</comment>
<dbReference type="GO" id="GO:0006751">
    <property type="term" value="P:glutathione catabolic process"/>
    <property type="evidence" value="ECO:0007669"/>
    <property type="project" value="UniProtKB-UniRule"/>
</dbReference>
<gene>
    <name evidence="12" type="primary">ggt</name>
    <name evidence="12" type="ordered locus">MEALZ_2051</name>
</gene>
<evidence type="ECO:0000313" key="13">
    <source>
        <dbReference type="Proteomes" id="UP000008315"/>
    </source>
</evidence>
<keyword evidence="5 11" id="KW-0378">Hydrolase</keyword>
<dbReference type="InterPro" id="IPR029055">
    <property type="entry name" value="Ntn_hydrolases_N"/>
</dbReference>
<dbReference type="SUPFAM" id="SSF56235">
    <property type="entry name" value="N-terminal nucleophile aminohydrolases (Ntn hydrolases)"/>
    <property type="match status" value="1"/>
</dbReference>
<dbReference type="InterPro" id="IPR043138">
    <property type="entry name" value="GGT_lsub"/>
</dbReference>
<organism evidence="12 13">
    <name type="scientific">Methylotuvimicrobium alcaliphilum (strain DSM 19304 / NCIMB 14124 / VKM B-2133 / 20Z)</name>
    <name type="common">Methylomicrobium alcaliphilum</name>
    <dbReference type="NCBI Taxonomy" id="1091494"/>
    <lineage>
        <taxon>Bacteria</taxon>
        <taxon>Pseudomonadati</taxon>
        <taxon>Pseudomonadota</taxon>
        <taxon>Gammaproteobacteria</taxon>
        <taxon>Methylococcales</taxon>
        <taxon>Methylococcaceae</taxon>
        <taxon>Methylotuvimicrobium</taxon>
    </lineage>
</organism>
<keyword evidence="6 11" id="KW-0865">Zymogen</keyword>
<dbReference type="GO" id="GO:0036374">
    <property type="term" value="F:glutathione hydrolase activity"/>
    <property type="evidence" value="ECO:0007669"/>
    <property type="project" value="UniProtKB-UniRule"/>
</dbReference>
<evidence type="ECO:0000256" key="9">
    <source>
        <dbReference type="PIRSR" id="PIRSR600101-1"/>
    </source>
</evidence>
<comment type="PTM">
    <text evidence="11">Cleaved by autocatalysis into a large and a small subunit.</text>
</comment>
<accession>G4T3L2</accession>
<evidence type="ECO:0000256" key="8">
    <source>
        <dbReference type="ARBA" id="ARBA00047417"/>
    </source>
</evidence>
<evidence type="ECO:0000256" key="3">
    <source>
        <dbReference type="ARBA" id="ARBA00009381"/>
    </source>
</evidence>
<evidence type="ECO:0000256" key="2">
    <source>
        <dbReference type="ARBA" id="ARBA00001089"/>
    </source>
</evidence>
<dbReference type="STRING" id="1091494.MEALZ_2051"/>
<dbReference type="HOGENOM" id="CLU_014813_0_3_6"/>
<keyword evidence="13" id="KW-1185">Reference proteome</keyword>
<dbReference type="GO" id="GO:0103068">
    <property type="term" value="F:leukotriene C4 gamma-glutamyl transferase activity"/>
    <property type="evidence" value="ECO:0007669"/>
    <property type="project" value="UniProtKB-EC"/>
</dbReference>
<dbReference type="UniPathway" id="UPA00204"/>
<evidence type="ECO:0000256" key="5">
    <source>
        <dbReference type="ARBA" id="ARBA00022801"/>
    </source>
</evidence>
<comment type="catalytic activity">
    <reaction evidence="2 11">
        <text>glutathione + H2O = L-cysteinylglycine + L-glutamate</text>
        <dbReference type="Rhea" id="RHEA:28807"/>
        <dbReference type="ChEBI" id="CHEBI:15377"/>
        <dbReference type="ChEBI" id="CHEBI:29985"/>
        <dbReference type="ChEBI" id="CHEBI:57925"/>
        <dbReference type="ChEBI" id="CHEBI:61694"/>
        <dbReference type="EC" id="3.4.19.13"/>
    </reaction>
</comment>
<evidence type="ECO:0000256" key="10">
    <source>
        <dbReference type="PIRSR" id="PIRSR600101-2"/>
    </source>
</evidence>
<reference evidence="13" key="1">
    <citation type="journal article" date="2012" name="J. Bacteriol.">
        <title>Genome sequence of the haloalkaliphilic methanotrophic bacterium Methylomicrobium alcaliphilum 20Z.</title>
        <authorList>
            <person name="Vuilleumier S."/>
            <person name="Khmelenina V.N."/>
            <person name="Bringel F."/>
            <person name="Reshetnikov A.S."/>
            <person name="Lajus A."/>
            <person name="Mangenot S."/>
            <person name="Rouy Z."/>
            <person name="Op den Camp H.J."/>
            <person name="Jetten M.S."/>
            <person name="Dispirito A.A."/>
            <person name="Dunfield P."/>
            <person name="Klotz M.G."/>
            <person name="Semrau J.D."/>
            <person name="Stein L.Y."/>
            <person name="Barbe V."/>
            <person name="Medigue C."/>
            <person name="Trotsenko Y.A."/>
            <person name="Kalyuzhnaya M.G."/>
        </authorList>
    </citation>
    <scope>NUCLEOTIDE SEQUENCE [LARGE SCALE GENOMIC DNA]</scope>
    <source>
        <strain evidence="13">DSM 19304 / NCIMB 14124 / VKM B-2133 / 20Z</strain>
    </source>
</reference>
<evidence type="ECO:0000256" key="7">
    <source>
        <dbReference type="ARBA" id="ARBA00023315"/>
    </source>
</evidence>
<feature type="binding site" evidence="10">
    <location>
        <position position="420"/>
    </location>
    <ligand>
        <name>L-glutamate</name>
        <dbReference type="ChEBI" id="CHEBI:29985"/>
    </ligand>
</feature>
<feature type="binding site" evidence="10">
    <location>
        <position position="379"/>
    </location>
    <ligand>
        <name>L-glutamate</name>
        <dbReference type="ChEBI" id="CHEBI:29985"/>
    </ligand>
</feature>
<sequence length="517" mass="56002">MQSRGVVAAGHEQTAKAAAYILGEGGNAFDAVIAAHLAACVAEPVLSSLAGGGFLMARTAPGDTVLYDFFVQTPLSKRSVDDTDFFPISADFGTVRQEFHIGLGSVATPGTVKGLFAVHRELCTLPMTVLAEPAIELARNGVIMNAFQSYIFDIVKAIYLSYPEASNAFGSKMHQGQLLQQGELLYLPDFADCLEVLAREGEAFFYQGEIAAASARLCAEQGGHLISEDFRHYRTVKRKPLSIEYRGATVKTNPAPSSGGTLIAFALQLLQSFDLSRYRCGTASYLDLLAQVQELTNKARIDSYLSDSSHHPGEHVLDPENVKTYLRHIKPAPFCSRGTTQISVIDGLGNVASLTTSNGEGCGLFIPGTGILLNNMLGEQDLNPKGFHNWPSNQRMTSMMAPCIVTLSDKRRIALGSGGSNRLRTAILQVLINVIDFKMPLDQAVRHPRIHHEAGLLSIEGGFDNNEVLRLLKNYSNHKVWNSCNLFFGGTHSVSSSPDSFFGIGDPRRGGYALEIS</sequence>
<dbReference type="RefSeq" id="WP_014148529.1">
    <property type="nucleotide sequence ID" value="NC_016112.1"/>
</dbReference>
<dbReference type="NCBIfam" id="TIGR00066">
    <property type="entry name" value="g_glut_trans"/>
    <property type="match status" value="1"/>
</dbReference>
<dbReference type="InterPro" id="IPR000101">
    <property type="entry name" value="GGT_peptidase"/>
</dbReference>
<dbReference type="EMBL" id="FO082060">
    <property type="protein sequence ID" value="CCE23737.1"/>
    <property type="molecule type" value="Genomic_DNA"/>
</dbReference>
<dbReference type="EC" id="2.3.2.2" evidence="11"/>
<name>G4T3L2_META2</name>
<dbReference type="PANTHER" id="PTHR43199:SF1">
    <property type="entry name" value="GLUTATHIONE HYDROLASE PROENZYME"/>
    <property type="match status" value="1"/>
</dbReference>
<evidence type="ECO:0000256" key="4">
    <source>
        <dbReference type="ARBA" id="ARBA00022679"/>
    </source>
</evidence>
<comment type="catalytic activity">
    <reaction evidence="8 11">
        <text>an N-terminal (5-L-glutamyl)-[peptide] + an alpha-amino acid = 5-L-glutamyl amino acid + an N-terminal L-alpha-aminoacyl-[peptide]</text>
        <dbReference type="Rhea" id="RHEA:23904"/>
        <dbReference type="Rhea" id="RHEA-COMP:9780"/>
        <dbReference type="Rhea" id="RHEA-COMP:9795"/>
        <dbReference type="ChEBI" id="CHEBI:77644"/>
        <dbReference type="ChEBI" id="CHEBI:78597"/>
        <dbReference type="ChEBI" id="CHEBI:78599"/>
        <dbReference type="ChEBI" id="CHEBI:78608"/>
        <dbReference type="EC" id="2.3.2.2"/>
    </reaction>
</comment>
<keyword evidence="7 11" id="KW-0012">Acyltransferase</keyword>
<dbReference type="PANTHER" id="PTHR43199">
    <property type="entry name" value="GLUTATHIONE HYDROLASE"/>
    <property type="match status" value="1"/>
</dbReference>
<dbReference type="InterPro" id="IPR051792">
    <property type="entry name" value="GGT_bact"/>
</dbReference>
<comment type="similarity">
    <text evidence="3 11">Belongs to the gamma-glutamyltransferase family.</text>
</comment>
<protein>
    <recommendedName>
        <fullName evidence="11">Glutathione hydrolase proenzyme</fullName>
        <ecNumber evidence="11">2.3.2.2</ecNumber>
        <ecNumber evidence="11">3.4.19.13</ecNumber>
    </recommendedName>
    <component>
        <recommendedName>
            <fullName evidence="11">Glutathione hydrolase large chain</fullName>
        </recommendedName>
    </component>
    <component>
        <recommendedName>
            <fullName evidence="11">Glutathione hydrolase small chain</fullName>
        </recommendedName>
    </component>
</protein>
<dbReference type="Gene3D" id="3.60.20.40">
    <property type="match status" value="1"/>
</dbReference>
<evidence type="ECO:0000313" key="12">
    <source>
        <dbReference type="EMBL" id="CCE23737.1"/>
    </source>
</evidence>
<dbReference type="Gene3D" id="1.10.246.130">
    <property type="match status" value="1"/>
</dbReference>